<feature type="compositionally biased region" description="Low complexity" evidence="2">
    <location>
        <begin position="45"/>
        <end position="64"/>
    </location>
</feature>
<keyword evidence="1" id="KW-0694">RNA-binding</keyword>
<dbReference type="InterPro" id="IPR035979">
    <property type="entry name" value="RBD_domain_sf"/>
</dbReference>
<dbReference type="PROSITE" id="PS50102">
    <property type="entry name" value="RRM"/>
    <property type="match status" value="1"/>
</dbReference>
<dbReference type="InterPro" id="IPR000504">
    <property type="entry name" value="RRM_dom"/>
</dbReference>
<organism evidence="4 5">
    <name type="scientific">Polarella glacialis</name>
    <name type="common">Dinoflagellate</name>
    <dbReference type="NCBI Taxonomy" id="89957"/>
    <lineage>
        <taxon>Eukaryota</taxon>
        <taxon>Sar</taxon>
        <taxon>Alveolata</taxon>
        <taxon>Dinophyceae</taxon>
        <taxon>Suessiales</taxon>
        <taxon>Suessiaceae</taxon>
        <taxon>Polarella</taxon>
    </lineage>
</organism>
<evidence type="ECO:0000256" key="1">
    <source>
        <dbReference type="PROSITE-ProRule" id="PRU00176"/>
    </source>
</evidence>
<evidence type="ECO:0000256" key="2">
    <source>
        <dbReference type="SAM" id="MobiDB-lite"/>
    </source>
</evidence>
<dbReference type="Gene3D" id="3.30.70.330">
    <property type="match status" value="1"/>
</dbReference>
<evidence type="ECO:0000259" key="3">
    <source>
        <dbReference type="PROSITE" id="PS50102"/>
    </source>
</evidence>
<dbReference type="InterPro" id="IPR012677">
    <property type="entry name" value="Nucleotide-bd_a/b_plait_sf"/>
</dbReference>
<feature type="compositionally biased region" description="Acidic residues" evidence="2">
    <location>
        <begin position="169"/>
        <end position="180"/>
    </location>
</feature>
<dbReference type="SUPFAM" id="SSF54928">
    <property type="entry name" value="RNA-binding domain, RBD"/>
    <property type="match status" value="1"/>
</dbReference>
<name>A0A813JC68_POLGL</name>
<feature type="compositionally biased region" description="Polar residues" evidence="2">
    <location>
        <begin position="433"/>
        <end position="447"/>
    </location>
</feature>
<feature type="region of interest" description="Disordered" evidence="2">
    <location>
        <begin position="365"/>
        <end position="456"/>
    </location>
</feature>
<feature type="region of interest" description="Disordered" evidence="2">
    <location>
        <begin position="45"/>
        <end position="128"/>
    </location>
</feature>
<sequence>MAETDVDIYGDLYADVPKMPMRTTQAPARPSPAAVSAMVISLASTAAASPSASPLPNVASASPPRVAALKPADTGEERQPPIGEAPTSDLQKPLGGDAGDSFKASAESSLGASRGPGRAAAAADPRKPRDFEALQQELLADERAAPASPVSQGEGELAEDGGVISDGTEGSDDDDAEDIQLGEVRASETGTAVQFTSPRRFQQRQRPEVDVAPSLEGNSAGSRTRRREVLLFIGPPPPQPASTGAAGCFVLVGGLPWWLTDVELRRHGEQFGGIRSIRVLDHPGSGKSAGIALLEYALVEAAQKASTAGKGLCELPVWAGLARPRLVLVSNELFAKLRSGMLPWPDGGPCDEELRAILLRQFDASSNSQRSPAYDSPPRGKGRKGEGRRGDGGKGRGPQDFTMPGPPSGPPPSANRQEDTGNWADKLKKLKLNVNSRQDLGSVSEPQEPSRKVPRR</sequence>
<feature type="compositionally biased region" description="Polar residues" evidence="2">
    <location>
        <begin position="188"/>
        <end position="200"/>
    </location>
</feature>
<dbReference type="Pfam" id="PF00076">
    <property type="entry name" value="RRM_1"/>
    <property type="match status" value="1"/>
</dbReference>
<proteinExistence type="predicted"/>
<evidence type="ECO:0000313" key="5">
    <source>
        <dbReference type="Proteomes" id="UP000626109"/>
    </source>
</evidence>
<evidence type="ECO:0000313" key="4">
    <source>
        <dbReference type="EMBL" id="CAE8673224.1"/>
    </source>
</evidence>
<feature type="region of interest" description="Disordered" evidence="2">
    <location>
        <begin position="142"/>
        <end position="223"/>
    </location>
</feature>
<gene>
    <name evidence="4" type="ORF">PGLA2088_LOCUS18431</name>
</gene>
<reference evidence="4" key="1">
    <citation type="submission" date="2021-02" db="EMBL/GenBank/DDBJ databases">
        <authorList>
            <person name="Dougan E. K."/>
            <person name="Rhodes N."/>
            <person name="Thang M."/>
            <person name="Chan C."/>
        </authorList>
    </citation>
    <scope>NUCLEOTIDE SEQUENCE</scope>
</reference>
<feature type="compositionally biased region" description="Pro residues" evidence="2">
    <location>
        <begin position="404"/>
        <end position="413"/>
    </location>
</feature>
<accession>A0A813JC68</accession>
<dbReference type="EMBL" id="CAJNNW010024573">
    <property type="protein sequence ID" value="CAE8673224.1"/>
    <property type="molecule type" value="Genomic_DNA"/>
</dbReference>
<comment type="caution">
    <text evidence="4">The sequence shown here is derived from an EMBL/GenBank/DDBJ whole genome shotgun (WGS) entry which is preliminary data.</text>
</comment>
<dbReference type="Proteomes" id="UP000626109">
    <property type="component" value="Unassembled WGS sequence"/>
</dbReference>
<protein>
    <recommendedName>
        <fullName evidence="3">RRM domain-containing protein</fullName>
    </recommendedName>
</protein>
<feature type="compositionally biased region" description="Low complexity" evidence="2">
    <location>
        <begin position="108"/>
        <end position="123"/>
    </location>
</feature>
<dbReference type="SMART" id="SM00360">
    <property type="entry name" value="RRM"/>
    <property type="match status" value="1"/>
</dbReference>
<dbReference type="AlphaFoldDB" id="A0A813JC68"/>
<feature type="compositionally biased region" description="Basic and acidic residues" evidence="2">
    <location>
        <begin position="383"/>
        <end position="394"/>
    </location>
</feature>
<dbReference type="CDD" id="cd00590">
    <property type="entry name" value="RRM_SF"/>
    <property type="match status" value="1"/>
</dbReference>
<feature type="domain" description="RRM" evidence="3">
    <location>
        <begin position="248"/>
        <end position="324"/>
    </location>
</feature>
<dbReference type="GO" id="GO:0003723">
    <property type="term" value="F:RNA binding"/>
    <property type="evidence" value="ECO:0007669"/>
    <property type="project" value="UniProtKB-UniRule"/>
</dbReference>